<dbReference type="InterPro" id="IPR012854">
    <property type="entry name" value="Cu_amine_oxidase-like_N"/>
</dbReference>
<evidence type="ECO:0000256" key="2">
    <source>
        <dbReference type="PROSITE-ProRule" id="PRU00504"/>
    </source>
</evidence>
<feature type="domain" description="Copper amine oxidase-like N-terminal" evidence="4">
    <location>
        <begin position="415"/>
        <end position="509"/>
    </location>
</feature>
<dbReference type="SMART" id="SM00564">
    <property type="entry name" value="PQQ"/>
    <property type="match status" value="2"/>
</dbReference>
<dbReference type="EMBL" id="JBHSQV010000177">
    <property type="protein sequence ID" value="MFC5988190.1"/>
    <property type="molecule type" value="Genomic_DNA"/>
</dbReference>
<dbReference type="PANTHER" id="PTHR13833">
    <property type="match status" value="1"/>
</dbReference>
<feature type="chain" id="PRO_5045181613" evidence="3">
    <location>
        <begin position="26"/>
        <end position="510"/>
    </location>
</feature>
<reference evidence="6" key="1">
    <citation type="journal article" date="2019" name="Int. J. Syst. Evol. Microbiol.">
        <title>The Global Catalogue of Microorganisms (GCM) 10K type strain sequencing project: providing services to taxonomists for standard genome sequencing and annotation.</title>
        <authorList>
            <consortium name="The Broad Institute Genomics Platform"/>
            <consortium name="The Broad Institute Genome Sequencing Center for Infectious Disease"/>
            <person name="Wu L."/>
            <person name="Ma J."/>
        </authorList>
    </citation>
    <scope>NUCLEOTIDE SEQUENCE [LARGE SCALE GENOMIC DNA]</scope>
    <source>
        <strain evidence="6">CCM 8749</strain>
    </source>
</reference>
<dbReference type="Proteomes" id="UP001596250">
    <property type="component" value="Unassembled WGS sequence"/>
</dbReference>
<dbReference type="SUPFAM" id="SSF55383">
    <property type="entry name" value="Copper amine oxidase, domain N"/>
    <property type="match status" value="1"/>
</dbReference>
<name>A0ABW1ISW3_9BACL</name>
<evidence type="ECO:0000259" key="4">
    <source>
        <dbReference type="Pfam" id="PF07833"/>
    </source>
</evidence>
<dbReference type="SUPFAM" id="SSF101898">
    <property type="entry name" value="NHL repeat"/>
    <property type="match status" value="1"/>
</dbReference>
<feature type="signal peptide" evidence="3">
    <location>
        <begin position="1"/>
        <end position="25"/>
    </location>
</feature>
<accession>A0ABW1ISW3</accession>
<evidence type="ECO:0000256" key="1">
    <source>
        <dbReference type="ARBA" id="ARBA00022737"/>
    </source>
</evidence>
<comment type="caution">
    <text evidence="5">The sequence shown here is derived from an EMBL/GenBank/DDBJ whole genome shotgun (WGS) entry which is preliminary data.</text>
</comment>
<evidence type="ECO:0000256" key="3">
    <source>
        <dbReference type="SAM" id="SignalP"/>
    </source>
</evidence>
<dbReference type="RefSeq" id="WP_379895644.1">
    <property type="nucleotide sequence ID" value="NZ_CBCSCT010000020.1"/>
</dbReference>
<dbReference type="InterPro" id="IPR036582">
    <property type="entry name" value="Mao_N_sf"/>
</dbReference>
<keyword evidence="1" id="KW-0677">Repeat</keyword>
<dbReference type="Pfam" id="PF01436">
    <property type="entry name" value="NHL"/>
    <property type="match status" value="3"/>
</dbReference>
<protein>
    <submittedName>
        <fullName evidence="5">Stalk domain-containing protein</fullName>
    </submittedName>
</protein>
<gene>
    <name evidence="5" type="ORF">ACFPXP_17450</name>
</gene>
<evidence type="ECO:0000313" key="5">
    <source>
        <dbReference type="EMBL" id="MFC5988190.1"/>
    </source>
</evidence>
<dbReference type="PANTHER" id="PTHR13833:SF71">
    <property type="entry name" value="NHL DOMAIN-CONTAINING PROTEIN"/>
    <property type="match status" value="1"/>
</dbReference>
<keyword evidence="3" id="KW-0732">Signal</keyword>
<keyword evidence="6" id="KW-1185">Reference proteome</keyword>
<dbReference type="Pfam" id="PF07833">
    <property type="entry name" value="Cu_amine_oxidN1"/>
    <property type="match status" value="1"/>
</dbReference>
<dbReference type="InterPro" id="IPR001258">
    <property type="entry name" value="NHL_repeat"/>
</dbReference>
<dbReference type="Gene3D" id="2.120.10.30">
    <property type="entry name" value="TolB, C-terminal domain"/>
    <property type="match status" value="4"/>
</dbReference>
<feature type="repeat" description="NHL" evidence="2">
    <location>
        <begin position="248"/>
        <end position="278"/>
    </location>
</feature>
<organism evidence="5 6">
    <name type="scientific">Marinicrinis lubricantis</name>
    <dbReference type="NCBI Taxonomy" id="2086470"/>
    <lineage>
        <taxon>Bacteria</taxon>
        <taxon>Bacillati</taxon>
        <taxon>Bacillota</taxon>
        <taxon>Bacilli</taxon>
        <taxon>Bacillales</taxon>
        <taxon>Paenibacillaceae</taxon>
    </lineage>
</organism>
<evidence type="ECO:0000313" key="6">
    <source>
        <dbReference type="Proteomes" id="UP001596250"/>
    </source>
</evidence>
<proteinExistence type="predicted"/>
<feature type="repeat" description="NHL" evidence="2">
    <location>
        <begin position="169"/>
        <end position="211"/>
    </location>
</feature>
<dbReference type="InterPro" id="IPR011042">
    <property type="entry name" value="6-blade_b-propeller_TolB-like"/>
</dbReference>
<dbReference type="Gene3D" id="3.30.457.10">
    <property type="entry name" value="Copper amine oxidase-like, N-terminal domain"/>
    <property type="match status" value="1"/>
</dbReference>
<dbReference type="InterPro" id="IPR018391">
    <property type="entry name" value="PQQ_b-propeller_rpt"/>
</dbReference>
<dbReference type="PROSITE" id="PS51125">
    <property type="entry name" value="NHL"/>
    <property type="match status" value="2"/>
</dbReference>
<sequence>MNKTAMLFTASAIAASILISPAAEAASITTDGMLASDGQIMIDVWTLAGSGDFGSANGESSQAAFRNPSSILAAADGTLVVSDEHNHMLRQVSDETVSTLAGVLLFMDDKGRPEGALLDGNADHSLFQRPAGLVQADDGTIYVADSGNHAIRKITTDGLVETIAGSGLIGRSDGSGSEAAFYEPRDVAVAKDGTIYVADTLNHLIRKISPSGVVTTLNSASDRVVQAYPGVAVPAGDYKDGSIAEAKFNEPSGLAIDAKGNLYVSDSGNQRIRYIDFSTGKVTTIAGSGDADSELYVPGSFADGVADKAQFNYPVGIAITGEGGLLIADSLNHSIRYLMDGEVTTLAGSRTQQFGEDDGPDRSAQFHRPIDVALSEDGTIYVADALNNAIRKLELYQLPLDQLTEGQVNVVLGRERIAFDVQPEIVNQSVAVPLRAIAERLGYTVEFHTEEGYVTVTQGEQTITLNTVVGPTHQSVYYHFNRTFVPIRFFSEQIGMDVQWDGASKTVILR</sequence>